<dbReference type="AlphaFoldDB" id="A0A1D2N755"/>
<dbReference type="GO" id="GO:0006508">
    <property type="term" value="P:proteolysis"/>
    <property type="evidence" value="ECO:0007669"/>
    <property type="project" value="UniProtKB-KW"/>
</dbReference>
<evidence type="ECO:0000256" key="2">
    <source>
        <dbReference type="ARBA" id="ARBA00022525"/>
    </source>
</evidence>
<evidence type="ECO:0000256" key="5">
    <source>
        <dbReference type="ARBA" id="ARBA00022801"/>
    </source>
</evidence>
<dbReference type="CDD" id="cd00190">
    <property type="entry name" value="Tryp_SPc"/>
    <property type="match status" value="1"/>
</dbReference>
<comment type="subcellular location">
    <subcellularLocation>
        <location evidence="1">Secreted</location>
    </subcellularLocation>
</comment>
<keyword evidence="8" id="KW-1015">Disulfide bond</keyword>
<organism evidence="13 14">
    <name type="scientific">Orchesella cincta</name>
    <name type="common">Springtail</name>
    <name type="synonym">Podura cincta</name>
    <dbReference type="NCBI Taxonomy" id="48709"/>
    <lineage>
        <taxon>Eukaryota</taxon>
        <taxon>Metazoa</taxon>
        <taxon>Ecdysozoa</taxon>
        <taxon>Arthropoda</taxon>
        <taxon>Hexapoda</taxon>
        <taxon>Collembola</taxon>
        <taxon>Entomobryomorpha</taxon>
        <taxon>Entomobryoidea</taxon>
        <taxon>Orchesellidae</taxon>
        <taxon>Orchesellinae</taxon>
        <taxon>Orchesella</taxon>
    </lineage>
</organism>
<feature type="signal peptide" evidence="11">
    <location>
        <begin position="1"/>
        <end position="26"/>
    </location>
</feature>
<accession>A0A1D2N755</accession>
<comment type="caution">
    <text evidence="13">The sequence shown here is derived from an EMBL/GenBank/DDBJ whole genome shotgun (WGS) entry which is preliminary data.</text>
</comment>
<dbReference type="PROSITE" id="PS50240">
    <property type="entry name" value="TRYPSIN_DOM"/>
    <property type="match status" value="1"/>
</dbReference>
<evidence type="ECO:0000256" key="3">
    <source>
        <dbReference type="ARBA" id="ARBA00022670"/>
    </source>
</evidence>
<dbReference type="OrthoDB" id="6339452at2759"/>
<evidence type="ECO:0000256" key="1">
    <source>
        <dbReference type="ARBA" id="ARBA00004613"/>
    </source>
</evidence>
<dbReference type="PRINTS" id="PR00722">
    <property type="entry name" value="CHYMOTRYPSIN"/>
</dbReference>
<dbReference type="Proteomes" id="UP000094527">
    <property type="component" value="Unassembled WGS sequence"/>
</dbReference>
<protein>
    <submittedName>
        <fullName evidence="13">Serine protease snake</fullName>
    </submittedName>
</protein>
<evidence type="ECO:0000313" key="13">
    <source>
        <dbReference type="EMBL" id="ODN01062.1"/>
    </source>
</evidence>
<dbReference type="FunFam" id="2.40.10.10:FF:000146">
    <property type="entry name" value="Serine protease 53"/>
    <property type="match status" value="1"/>
</dbReference>
<keyword evidence="4 11" id="KW-0732">Signal</keyword>
<keyword evidence="3 10" id="KW-0645">Protease</keyword>
<gene>
    <name evidence="13" type="ORF">Ocin01_05619</name>
</gene>
<keyword evidence="5 10" id="KW-0378">Hydrolase</keyword>
<dbReference type="EMBL" id="LJIJ01000174">
    <property type="protein sequence ID" value="ODN01062.1"/>
    <property type="molecule type" value="Genomic_DNA"/>
</dbReference>
<dbReference type="PANTHER" id="PTHR24256">
    <property type="entry name" value="TRYPTASE-RELATED"/>
    <property type="match status" value="1"/>
</dbReference>
<evidence type="ECO:0000313" key="14">
    <source>
        <dbReference type="Proteomes" id="UP000094527"/>
    </source>
</evidence>
<proteinExistence type="inferred from homology"/>
<dbReference type="SMART" id="SM00680">
    <property type="entry name" value="CLIP"/>
    <property type="match status" value="1"/>
</dbReference>
<dbReference type="InterPro" id="IPR001254">
    <property type="entry name" value="Trypsin_dom"/>
</dbReference>
<evidence type="ECO:0000256" key="9">
    <source>
        <dbReference type="ARBA" id="ARBA00024195"/>
    </source>
</evidence>
<dbReference type="GO" id="GO:0004252">
    <property type="term" value="F:serine-type endopeptidase activity"/>
    <property type="evidence" value="ECO:0007669"/>
    <property type="project" value="InterPro"/>
</dbReference>
<dbReference type="GO" id="GO:0005576">
    <property type="term" value="C:extracellular region"/>
    <property type="evidence" value="ECO:0007669"/>
    <property type="project" value="UniProtKB-SubCell"/>
</dbReference>
<evidence type="ECO:0000256" key="7">
    <source>
        <dbReference type="ARBA" id="ARBA00023145"/>
    </source>
</evidence>
<dbReference type="InterPro" id="IPR022700">
    <property type="entry name" value="CLIP"/>
</dbReference>
<comment type="similarity">
    <text evidence="9">Belongs to the peptidase S1 family. CLIP subfamily.</text>
</comment>
<dbReference type="Pfam" id="PF00089">
    <property type="entry name" value="Trypsin"/>
    <property type="match status" value="1"/>
</dbReference>
<keyword evidence="2" id="KW-0964">Secreted</keyword>
<dbReference type="InterPro" id="IPR051487">
    <property type="entry name" value="Ser/Thr_Proteases_Immune/Dev"/>
</dbReference>
<evidence type="ECO:0000256" key="8">
    <source>
        <dbReference type="ARBA" id="ARBA00023157"/>
    </source>
</evidence>
<feature type="chain" id="PRO_5008905157" evidence="11">
    <location>
        <begin position="27"/>
        <end position="395"/>
    </location>
</feature>
<dbReference type="STRING" id="48709.A0A1D2N755"/>
<dbReference type="InterPro" id="IPR009003">
    <property type="entry name" value="Peptidase_S1_PA"/>
</dbReference>
<reference evidence="13 14" key="1">
    <citation type="journal article" date="2016" name="Genome Biol. Evol.">
        <title>Gene Family Evolution Reflects Adaptation to Soil Environmental Stressors in the Genome of the Collembolan Orchesella cincta.</title>
        <authorList>
            <person name="Faddeeva-Vakhrusheva A."/>
            <person name="Derks M.F."/>
            <person name="Anvar S.Y."/>
            <person name="Agamennone V."/>
            <person name="Suring W."/>
            <person name="Smit S."/>
            <person name="van Straalen N.M."/>
            <person name="Roelofs D."/>
        </authorList>
    </citation>
    <scope>NUCLEOTIDE SEQUENCE [LARGE SCALE GENOMIC DNA]</scope>
    <source>
        <tissue evidence="13">Mixed pool</tissue>
    </source>
</reference>
<dbReference type="InterPro" id="IPR033116">
    <property type="entry name" value="TRYPSIN_SER"/>
</dbReference>
<evidence type="ECO:0000256" key="4">
    <source>
        <dbReference type="ARBA" id="ARBA00022729"/>
    </source>
</evidence>
<dbReference type="InterPro" id="IPR043504">
    <property type="entry name" value="Peptidase_S1_PA_chymotrypsin"/>
</dbReference>
<dbReference type="InterPro" id="IPR001314">
    <property type="entry name" value="Peptidase_S1A"/>
</dbReference>
<dbReference type="OMA" id="IALWINC"/>
<name>A0A1D2N755_ORCCI</name>
<dbReference type="PROSITE" id="PS00134">
    <property type="entry name" value="TRYPSIN_HIS"/>
    <property type="match status" value="1"/>
</dbReference>
<evidence type="ECO:0000256" key="6">
    <source>
        <dbReference type="ARBA" id="ARBA00022825"/>
    </source>
</evidence>
<dbReference type="Gene3D" id="2.40.10.10">
    <property type="entry name" value="Trypsin-like serine proteases"/>
    <property type="match status" value="1"/>
</dbReference>
<dbReference type="SMART" id="SM00020">
    <property type="entry name" value="Tryp_SPc"/>
    <property type="match status" value="1"/>
</dbReference>
<feature type="domain" description="Peptidase S1" evidence="12">
    <location>
        <begin position="137"/>
        <end position="390"/>
    </location>
</feature>
<dbReference type="SUPFAM" id="SSF50494">
    <property type="entry name" value="Trypsin-like serine proteases"/>
    <property type="match status" value="1"/>
</dbReference>
<evidence type="ECO:0000256" key="11">
    <source>
        <dbReference type="SAM" id="SignalP"/>
    </source>
</evidence>
<sequence>MKTNRRLVTIALWINCILIQLNTATSQLFVGRSCSTGGFAIVRGDCRRLTDCPAALSNLRAGIFPTLCYHEDDQPIICCPTKRVSAIKCDEYTKQVVALFGTSDIQPFYVGGYVDPSRIPGGGIRSAHCNNTKQALITGGRDADIDEMSFTVAIGYEDSGREISWKCGGTLISDQYILTAAHCLDGKASKPPTRVLLGDKRLQKLDTFSGARRVEANVQDIFVHPDYKRPLKYHDIGLIKLDKKVKFSRSVQPACLPRPEYRPETTSEFFTSGWGRLDSGKRSEMLQVVNLNRYSLKDCSKVFVEDSDGASSELPEGIIKSQICAGDKDGDKDSCDGDSGGPLTAKREKSDCIQYLLGVTSFGSKFCGYGSPGVYTNVQSYLNWIESIVWSDYDI</sequence>
<keyword evidence="14" id="KW-1185">Reference proteome</keyword>
<evidence type="ECO:0000256" key="10">
    <source>
        <dbReference type="RuleBase" id="RU363034"/>
    </source>
</evidence>
<dbReference type="InterPro" id="IPR018114">
    <property type="entry name" value="TRYPSIN_HIS"/>
</dbReference>
<keyword evidence="7" id="KW-0865">Zymogen</keyword>
<dbReference type="PROSITE" id="PS00135">
    <property type="entry name" value="TRYPSIN_SER"/>
    <property type="match status" value="1"/>
</dbReference>
<keyword evidence="6 10" id="KW-0720">Serine protease</keyword>
<evidence type="ECO:0000259" key="12">
    <source>
        <dbReference type="PROSITE" id="PS50240"/>
    </source>
</evidence>